<feature type="domain" description="PUM-HD" evidence="6">
    <location>
        <begin position="319"/>
        <end position="571"/>
    </location>
</feature>
<feature type="repeat" description="Pumilio" evidence="5">
    <location>
        <begin position="382"/>
        <end position="417"/>
    </location>
</feature>
<dbReference type="GO" id="GO:0005737">
    <property type="term" value="C:cytoplasm"/>
    <property type="evidence" value="ECO:0007669"/>
    <property type="project" value="TreeGrafter"/>
</dbReference>
<keyword evidence="3" id="KW-0677">Repeat</keyword>
<reference evidence="7 8" key="1">
    <citation type="submission" date="2019-08" db="EMBL/GenBank/DDBJ databases">
        <title>The genome sequence of a newly discovered highly antifungal drug resistant Aspergillus species, Aspergillus tanneri NIH 1004.</title>
        <authorList>
            <person name="Mounaud S."/>
            <person name="Singh I."/>
            <person name="Joardar V."/>
            <person name="Pakala S."/>
            <person name="Pakala S."/>
            <person name="Venepally P."/>
            <person name="Chung J.K."/>
            <person name="Losada L."/>
            <person name="Nierman W.C."/>
        </authorList>
    </citation>
    <scope>NUCLEOTIDE SEQUENCE [LARGE SCALE GENOMIC DNA]</scope>
    <source>
        <strain evidence="7 8">NIH1004</strain>
    </source>
</reference>
<dbReference type="PROSITE" id="PS50303">
    <property type="entry name" value="PUM_HD"/>
    <property type="match status" value="1"/>
</dbReference>
<evidence type="ECO:0000256" key="5">
    <source>
        <dbReference type="PROSITE-ProRule" id="PRU00317"/>
    </source>
</evidence>
<protein>
    <submittedName>
        <fullName evidence="7">Pumilio domain member 9</fullName>
    </submittedName>
</protein>
<dbReference type="PROSITE" id="PS50302">
    <property type="entry name" value="PUM"/>
    <property type="match status" value="2"/>
</dbReference>
<gene>
    <name evidence="7" type="primary">PUF9B</name>
    <name evidence="7" type="ORF">ATNIH1004_006238</name>
</gene>
<comment type="caution">
    <text evidence="7">The sequence shown here is derived from an EMBL/GenBank/DDBJ whole genome shotgun (WGS) entry which is preliminary data.</text>
</comment>
<evidence type="ECO:0000256" key="3">
    <source>
        <dbReference type="ARBA" id="ARBA00022737"/>
    </source>
</evidence>
<accession>A0A5M9MQ78</accession>
<evidence type="ECO:0000259" key="6">
    <source>
        <dbReference type="PROSITE" id="PS50303"/>
    </source>
</evidence>
<feature type="repeat" description="Pumilio" evidence="5">
    <location>
        <begin position="418"/>
        <end position="453"/>
    </location>
</feature>
<evidence type="ECO:0000256" key="4">
    <source>
        <dbReference type="ARBA" id="ARBA00024893"/>
    </source>
</evidence>
<dbReference type="InterPro" id="IPR033133">
    <property type="entry name" value="PUM-HD"/>
</dbReference>
<evidence type="ECO:0000256" key="1">
    <source>
        <dbReference type="ARBA" id="ARBA00022517"/>
    </source>
</evidence>
<dbReference type="GO" id="GO:0003730">
    <property type="term" value="F:mRNA 3'-UTR binding"/>
    <property type="evidence" value="ECO:0007669"/>
    <property type="project" value="TreeGrafter"/>
</dbReference>
<keyword evidence="2" id="KW-0698">rRNA processing</keyword>
<dbReference type="GO" id="GO:0010608">
    <property type="term" value="P:post-transcriptional regulation of gene expression"/>
    <property type="evidence" value="ECO:0007669"/>
    <property type="project" value="TreeGrafter"/>
</dbReference>
<keyword evidence="1" id="KW-0690">Ribosome biogenesis</keyword>
<dbReference type="VEuPathDB" id="FungiDB:EYZ11_008534"/>
<dbReference type="EMBL" id="QUQM01000004">
    <property type="protein sequence ID" value="KAA8647544.1"/>
    <property type="molecule type" value="Genomic_DNA"/>
</dbReference>
<dbReference type="InterPro" id="IPR011989">
    <property type="entry name" value="ARM-like"/>
</dbReference>
<comment type="function">
    <text evidence="4">RNA-binding nucleolar protein required for pre-rRNA processing. Involved in production of 18S rRNA and assembly of small ribosomal subunit.</text>
</comment>
<dbReference type="Gene3D" id="1.25.10.10">
    <property type="entry name" value="Leucine-rich Repeat Variant"/>
    <property type="match status" value="1"/>
</dbReference>
<name>A0A5M9MQ78_9EURO</name>
<dbReference type="InterPro" id="IPR001313">
    <property type="entry name" value="Pumilio_RNA-bd_rpt"/>
</dbReference>
<dbReference type="PANTHER" id="PTHR12537">
    <property type="entry name" value="RNA BINDING PROTEIN PUMILIO-RELATED"/>
    <property type="match status" value="1"/>
</dbReference>
<evidence type="ECO:0000313" key="8">
    <source>
        <dbReference type="Proteomes" id="UP000324241"/>
    </source>
</evidence>
<evidence type="ECO:0000256" key="2">
    <source>
        <dbReference type="ARBA" id="ARBA00022552"/>
    </source>
</evidence>
<dbReference type="AlphaFoldDB" id="A0A5M9MQ78"/>
<dbReference type="VEuPathDB" id="FungiDB:EYZ11_006147"/>
<dbReference type="SMART" id="SM00025">
    <property type="entry name" value="Pumilio"/>
    <property type="match status" value="3"/>
</dbReference>
<dbReference type="RefSeq" id="XP_033426905.1">
    <property type="nucleotide sequence ID" value="XM_033570873.1"/>
</dbReference>
<dbReference type="Pfam" id="PF00806">
    <property type="entry name" value="PUF"/>
    <property type="match status" value="4"/>
</dbReference>
<sequence length="571" mass="62517">MEKLLAKLSPKPQSTGGKNCVNLEISTKLPEQQGLFEKQRRILASNSEATETHIETTKYCSVLPTTSTFESLDVSALVDAEKPDATHAGTSEVLRLKQELYVANSKLALQEQELAQTRVIKHTLDQALGPPSEADFNGREITEQTISHLQNAFNESNPSFSQLQDGWSGQEDSQSDISDALSAGAFNRARGIWVPPTQQVLGMSANAPNSDGDTFSLPGSSLVQAPNRPWGSSIQTPNVPGHSSLQSRRVFSSSSGISNLDTRFAGEQARYLQGTNIGPRRSIAQSNRGGSCFSPHNSAWGAFAAGSPSSHVPRSPTSRQSSTYQPIGLYQVPTYHQQPAATALSPTAAEFTSTNSAMVPWGATTQKLKVGSVEQKYEIIEAIVRQAYPLMINRFGNFLVQRCFEHGTSEQIIAIANAIKGNTLSLSMDPFGCHVIQKAFDCVPEEHKAIMVHELLRRIPETVIHRYACHVWQKLFELRWSGEPPQIMVKVNEALHGMWHEVALGETGSLVVQNIFENCVEDEKGAPSFSTAILQECRGNMEGDLVAETNGTLHTHHFAEADQMRLEEGHM</sequence>
<dbReference type="OrthoDB" id="668540at2759"/>
<dbReference type="InterPro" id="IPR016024">
    <property type="entry name" value="ARM-type_fold"/>
</dbReference>
<dbReference type="GO" id="GO:0006364">
    <property type="term" value="P:rRNA processing"/>
    <property type="evidence" value="ECO:0007669"/>
    <property type="project" value="UniProtKB-KW"/>
</dbReference>
<organism evidence="7 8">
    <name type="scientific">Aspergillus tanneri</name>
    <dbReference type="NCBI Taxonomy" id="1220188"/>
    <lineage>
        <taxon>Eukaryota</taxon>
        <taxon>Fungi</taxon>
        <taxon>Dikarya</taxon>
        <taxon>Ascomycota</taxon>
        <taxon>Pezizomycotina</taxon>
        <taxon>Eurotiomycetes</taxon>
        <taxon>Eurotiomycetidae</taxon>
        <taxon>Eurotiales</taxon>
        <taxon>Aspergillaceae</taxon>
        <taxon>Aspergillus</taxon>
        <taxon>Aspergillus subgen. Circumdati</taxon>
    </lineage>
</organism>
<dbReference type="SUPFAM" id="SSF48371">
    <property type="entry name" value="ARM repeat"/>
    <property type="match status" value="1"/>
</dbReference>
<proteinExistence type="predicted"/>
<dbReference type="Proteomes" id="UP000324241">
    <property type="component" value="Unassembled WGS sequence"/>
</dbReference>
<dbReference type="PANTHER" id="PTHR12537:SF48">
    <property type="entry name" value="MEIOTIC COILED-COIL PROTEIN 2"/>
    <property type="match status" value="1"/>
</dbReference>
<evidence type="ECO:0000313" key="7">
    <source>
        <dbReference type="EMBL" id="KAA8647544.1"/>
    </source>
</evidence>
<dbReference type="GeneID" id="54328940"/>